<proteinExistence type="predicted"/>
<gene>
    <name evidence="1" type="ORF">B0G92_0096</name>
    <name evidence="2" type="ORF">CLV50_1408</name>
</gene>
<dbReference type="RefSeq" id="WP_180326383.1">
    <property type="nucleotide sequence ID" value="NZ_JAVHXU010000011.1"/>
</dbReference>
<evidence type="ECO:0000313" key="3">
    <source>
        <dbReference type="Proteomes" id="UP000233767"/>
    </source>
</evidence>
<evidence type="ECO:0000313" key="2">
    <source>
        <dbReference type="EMBL" id="RLJ36019.1"/>
    </source>
</evidence>
<evidence type="ECO:0000313" key="4">
    <source>
        <dbReference type="Proteomes" id="UP000275027"/>
    </source>
</evidence>
<organism evidence="2 4">
    <name type="scientific">Flavobacterium lindanitolerans</name>
    <dbReference type="NCBI Taxonomy" id="428988"/>
    <lineage>
        <taxon>Bacteria</taxon>
        <taxon>Pseudomonadati</taxon>
        <taxon>Bacteroidota</taxon>
        <taxon>Flavobacteriia</taxon>
        <taxon>Flavobacteriales</taxon>
        <taxon>Flavobacteriaceae</taxon>
        <taxon>Flavobacterium</taxon>
    </lineage>
</organism>
<sequence>MFSQSYIWKVDSIIWVLKENSDYIEISNFDLKKLDELSIPIKELETFID</sequence>
<evidence type="ECO:0000313" key="1">
    <source>
        <dbReference type="EMBL" id="PKW28476.1"/>
    </source>
</evidence>
<protein>
    <submittedName>
        <fullName evidence="2">Uncharacterized protein</fullName>
    </submittedName>
</protein>
<reference evidence="2 4" key="2">
    <citation type="submission" date="2018-10" db="EMBL/GenBank/DDBJ databases">
        <title>Genomic Encyclopedia of Archaeal and Bacterial Type Strains, Phase II (KMG-II): from individual species to whole genera.</title>
        <authorList>
            <person name="Goeker M."/>
        </authorList>
    </citation>
    <scope>NUCLEOTIDE SEQUENCE [LARGE SCALE GENOMIC DNA]</scope>
    <source>
        <strain evidence="2 4">DSM 21886</strain>
    </source>
</reference>
<dbReference type="Proteomes" id="UP000275027">
    <property type="component" value="Unassembled WGS sequence"/>
</dbReference>
<name>A0A497VCX5_9FLAO</name>
<comment type="caution">
    <text evidence="2">The sequence shown here is derived from an EMBL/GenBank/DDBJ whole genome shotgun (WGS) entry which is preliminary data.</text>
</comment>
<dbReference type="Proteomes" id="UP000233767">
    <property type="component" value="Unassembled WGS sequence"/>
</dbReference>
<dbReference type="EMBL" id="RCCB01000010">
    <property type="protein sequence ID" value="RLJ36019.1"/>
    <property type="molecule type" value="Genomic_DNA"/>
</dbReference>
<dbReference type="AlphaFoldDB" id="A0A497VCX5"/>
<reference evidence="1 3" key="1">
    <citation type="submission" date="2017-12" db="EMBL/GenBank/DDBJ databases">
        <title>Genomic Encyclopedia of Type Strains, Phase III (KMG-III): the genomes of soil and plant-associated and newly described type strains.</title>
        <authorList>
            <person name="Whitman W."/>
        </authorList>
    </citation>
    <scope>NUCLEOTIDE SEQUENCE [LARGE SCALE GENOMIC DNA]</scope>
    <source>
        <strain evidence="1 3">IP-10</strain>
    </source>
</reference>
<keyword evidence="3" id="KW-1185">Reference proteome</keyword>
<accession>A0A497VCX5</accession>
<dbReference type="EMBL" id="PJND01000007">
    <property type="protein sequence ID" value="PKW28476.1"/>
    <property type="molecule type" value="Genomic_DNA"/>
</dbReference>